<dbReference type="HOGENOM" id="CLU_2457286_0_0_1"/>
<dbReference type="VEuPathDB" id="VectorBase:ISCW008634"/>
<dbReference type="EnsemblMetazoa" id="ISCW008634-RA">
    <property type="protein sequence ID" value="ISCW008634-PA"/>
    <property type="gene ID" value="ISCW008634"/>
</dbReference>
<name>B7PZN6_IXOSC</name>
<reference evidence="2 4" key="1">
    <citation type="submission" date="2008-03" db="EMBL/GenBank/DDBJ databases">
        <title>Annotation of Ixodes scapularis.</title>
        <authorList>
            <consortium name="Ixodes scapularis Genome Project Consortium"/>
            <person name="Caler E."/>
            <person name="Hannick L.I."/>
            <person name="Bidwell S."/>
            <person name="Joardar V."/>
            <person name="Thiagarajan M."/>
            <person name="Amedeo P."/>
            <person name="Galinsky K.J."/>
            <person name="Schobel S."/>
            <person name="Inman J."/>
            <person name="Hostetler J."/>
            <person name="Miller J."/>
            <person name="Hammond M."/>
            <person name="Megy K."/>
            <person name="Lawson D."/>
            <person name="Kodira C."/>
            <person name="Sutton G."/>
            <person name="Meyer J."/>
            <person name="Hill C.A."/>
            <person name="Birren B."/>
            <person name="Nene V."/>
            <person name="Collins F."/>
            <person name="Alarcon-Chaidez F."/>
            <person name="Wikel S."/>
            <person name="Strausberg R."/>
        </authorList>
    </citation>
    <scope>NUCLEOTIDE SEQUENCE [LARGE SCALE GENOMIC DNA]</scope>
    <source>
        <strain evidence="4">Wikel</strain>
        <strain evidence="2">Wikel colony</strain>
    </source>
</reference>
<evidence type="ECO:0000256" key="1">
    <source>
        <dbReference type="SAM" id="MobiDB-lite"/>
    </source>
</evidence>
<dbReference type="Proteomes" id="UP000001555">
    <property type="component" value="Unassembled WGS sequence"/>
</dbReference>
<dbReference type="PaxDb" id="6945-B7PZN6"/>
<accession>B7PZN6</accession>
<keyword evidence="4" id="KW-1185">Reference proteome</keyword>
<gene>
    <name evidence="2" type="ORF">IscW_ISCW008634</name>
</gene>
<protein>
    <submittedName>
        <fullName evidence="2 3">Uncharacterized protein</fullName>
    </submittedName>
</protein>
<evidence type="ECO:0000313" key="2">
    <source>
        <dbReference type="EMBL" id="EEC12058.1"/>
    </source>
</evidence>
<sequence>MRAGQDLSARAGGGRTLYQRRSRWSTGSLEIISGPAGARGPVVCTGEEPPIAHGIIGWQDPALSPGSPSCAPATPASLTPKEVKKRAQL</sequence>
<organism>
    <name type="scientific">Ixodes scapularis</name>
    <name type="common">Black-legged tick</name>
    <name type="synonym">Deer tick</name>
    <dbReference type="NCBI Taxonomy" id="6945"/>
    <lineage>
        <taxon>Eukaryota</taxon>
        <taxon>Metazoa</taxon>
        <taxon>Ecdysozoa</taxon>
        <taxon>Arthropoda</taxon>
        <taxon>Chelicerata</taxon>
        <taxon>Arachnida</taxon>
        <taxon>Acari</taxon>
        <taxon>Parasitiformes</taxon>
        <taxon>Ixodida</taxon>
        <taxon>Ixodoidea</taxon>
        <taxon>Ixodidae</taxon>
        <taxon>Ixodinae</taxon>
        <taxon>Ixodes</taxon>
    </lineage>
</organism>
<dbReference type="EMBL" id="ABJB011037292">
    <property type="status" value="NOT_ANNOTATED_CDS"/>
    <property type="molecule type" value="Genomic_DNA"/>
</dbReference>
<evidence type="ECO:0000313" key="3">
    <source>
        <dbReference type="EnsemblMetazoa" id="ISCW008634-PA"/>
    </source>
</evidence>
<reference evidence="3" key="2">
    <citation type="submission" date="2020-05" db="UniProtKB">
        <authorList>
            <consortium name="EnsemblMetazoa"/>
        </authorList>
    </citation>
    <scope>IDENTIFICATION</scope>
    <source>
        <strain evidence="3">wikel</strain>
    </source>
</reference>
<evidence type="ECO:0000313" key="4">
    <source>
        <dbReference type="Proteomes" id="UP000001555"/>
    </source>
</evidence>
<proteinExistence type="predicted"/>
<feature type="region of interest" description="Disordered" evidence="1">
    <location>
        <begin position="58"/>
        <end position="89"/>
    </location>
</feature>
<dbReference type="InParanoid" id="B7PZN6"/>
<dbReference type="AlphaFoldDB" id="B7PZN6"/>
<dbReference type="EMBL" id="DS826936">
    <property type="protein sequence ID" value="EEC12058.1"/>
    <property type="molecule type" value="Genomic_DNA"/>
</dbReference>
<dbReference type="VEuPathDB" id="VectorBase:ISCI008634"/>